<evidence type="ECO:0000313" key="1">
    <source>
        <dbReference type="EMBL" id="SFQ83956.1"/>
    </source>
</evidence>
<sequence length="143" mass="15777">MMTSINVSSVYPEAGVNFPISYLFMRLLREQLAQLEPQHHAVFQAKYGLDFTLGIILSAKSGTSQVEIKGPSISKKHQVVDYVLSIPFAIAEDTETFYNQYVSFVCTGVATVLKKFMDAGVVTEAVAKFKGCALEQQAEFLQA</sequence>
<gene>
    <name evidence="1" type="ORF">SAMN04515668_5053</name>
</gene>
<keyword evidence="2" id="KW-1185">Reference proteome</keyword>
<dbReference type="AlphaFoldDB" id="A0A1I6BSQ0"/>
<evidence type="ECO:0000313" key="2">
    <source>
        <dbReference type="Proteomes" id="UP000199029"/>
    </source>
</evidence>
<name>A0A1I6BSQ0_HYMAR</name>
<dbReference type="EMBL" id="FOXS01000014">
    <property type="protein sequence ID" value="SFQ83956.1"/>
    <property type="molecule type" value="Genomic_DNA"/>
</dbReference>
<dbReference type="Proteomes" id="UP000199029">
    <property type="component" value="Unassembled WGS sequence"/>
</dbReference>
<protein>
    <submittedName>
        <fullName evidence="1">Uncharacterized protein</fullName>
    </submittedName>
</protein>
<proteinExistence type="predicted"/>
<reference evidence="2" key="1">
    <citation type="submission" date="2016-10" db="EMBL/GenBank/DDBJ databases">
        <authorList>
            <person name="Varghese N."/>
            <person name="Submissions S."/>
        </authorList>
    </citation>
    <scope>NUCLEOTIDE SEQUENCE [LARGE SCALE GENOMIC DNA]</scope>
    <source>
        <strain evidence="2">OR362-8,ATCC BAA-1266,JCM 13504</strain>
    </source>
</reference>
<organism evidence="1 2">
    <name type="scientific">Hymenobacter arizonensis</name>
    <name type="common">Siccationidurans arizonensis</name>
    <dbReference type="NCBI Taxonomy" id="1227077"/>
    <lineage>
        <taxon>Bacteria</taxon>
        <taxon>Pseudomonadati</taxon>
        <taxon>Bacteroidota</taxon>
        <taxon>Cytophagia</taxon>
        <taxon>Cytophagales</taxon>
        <taxon>Hymenobacteraceae</taxon>
        <taxon>Hymenobacter</taxon>
    </lineage>
</organism>
<accession>A0A1I6BSQ0</accession>